<dbReference type="AlphaFoldDB" id="A0A0F9TSK4"/>
<protein>
    <submittedName>
        <fullName evidence="2">Uncharacterized protein</fullName>
    </submittedName>
</protein>
<proteinExistence type="predicted"/>
<organism evidence="2">
    <name type="scientific">marine sediment metagenome</name>
    <dbReference type="NCBI Taxonomy" id="412755"/>
    <lineage>
        <taxon>unclassified sequences</taxon>
        <taxon>metagenomes</taxon>
        <taxon>ecological metagenomes</taxon>
    </lineage>
</organism>
<evidence type="ECO:0000313" key="2">
    <source>
        <dbReference type="EMBL" id="KKN77937.1"/>
    </source>
</evidence>
<dbReference type="EMBL" id="LAZR01000271">
    <property type="protein sequence ID" value="KKN77937.1"/>
    <property type="molecule type" value="Genomic_DNA"/>
</dbReference>
<name>A0A0F9TSK4_9ZZZZ</name>
<comment type="caution">
    <text evidence="2">The sequence shown here is derived from an EMBL/GenBank/DDBJ whole genome shotgun (WGS) entry which is preliminary data.</text>
</comment>
<evidence type="ECO:0000256" key="1">
    <source>
        <dbReference type="SAM" id="MobiDB-lite"/>
    </source>
</evidence>
<gene>
    <name evidence="2" type="ORF">LCGC14_0355020</name>
</gene>
<feature type="compositionally biased region" description="Basic and acidic residues" evidence="1">
    <location>
        <begin position="7"/>
        <end position="20"/>
    </location>
</feature>
<accession>A0A0F9TSK4</accession>
<feature type="region of interest" description="Disordered" evidence="1">
    <location>
        <begin position="1"/>
        <end position="42"/>
    </location>
</feature>
<reference evidence="2" key="1">
    <citation type="journal article" date="2015" name="Nature">
        <title>Complex archaea that bridge the gap between prokaryotes and eukaryotes.</title>
        <authorList>
            <person name="Spang A."/>
            <person name="Saw J.H."/>
            <person name="Jorgensen S.L."/>
            <person name="Zaremba-Niedzwiedzka K."/>
            <person name="Martijn J."/>
            <person name="Lind A.E."/>
            <person name="van Eijk R."/>
            <person name="Schleper C."/>
            <person name="Guy L."/>
            <person name="Ettema T.J."/>
        </authorList>
    </citation>
    <scope>NUCLEOTIDE SEQUENCE</scope>
</reference>
<sequence>MLVTKTHQYEEMKEEMRPQDETMDGSGLTFETLEHGGEFPDTMPQAIKAQDAEGRWCLYLPAMENGKVVRSLSYQFRFGA</sequence>